<organism evidence="1 2">
    <name type="scientific">Tepidamorphus gemmatus</name>
    <dbReference type="NCBI Taxonomy" id="747076"/>
    <lineage>
        <taxon>Bacteria</taxon>
        <taxon>Pseudomonadati</taxon>
        <taxon>Pseudomonadota</taxon>
        <taxon>Alphaproteobacteria</taxon>
        <taxon>Hyphomicrobiales</taxon>
        <taxon>Tepidamorphaceae</taxon>
        <taxon>Tepidamorphus</taxon>
    </lineage>
</organism>
<dbReference type="InterPro" id="IPR010319">
    <property type="entry name" value="Transglutaminase-like_Cys_pept"/>
</dbReference>
<accession>A0A4V2UZV0</accession>
<dbReference type="EMBL" id="SMAK01000002">
    <property type="protein sequence ID" value="TCT12643.1"/>
    <property type="molecule type" value="Genomic_DNA"/>
</dbReference>
<sequence length="176" mass="19898">MTEFGSAKPPIGYVQFCRRHPAECRIAAIGTQRETMTPARWRELVAVNSHVNTVIEPVTDMELYGVAELWTYPTDKGDCEDYVLLKRKLLIEHGWSPASLLITVVRDERGDGHAVLTAVTSEGDLILDNQHSEIRAWRDTPYQYLKRQSKADPSRWVSLIDDVPQSQVPVAGMPPR</sequence>
<protein>
    <submittedName>
        <fullName evidence="1">Putative transglutaminase-like cysteine proteinase</fullName>
    </submittedName>
</protein>
<name>A0A4V2UZV0_9HYPH</name>
<evidence type="ECO:0000313" key="2">
    <source>
        <dbReference type="Proteomes" id="UP000295678"/>
    </source>
</evidence>
<dbReference type="Pfam" id="PF06035">
    <property type="entry name" value="Peptidase_C93"/>
    <property type="match status" value="1"/>
</dbReference>
<proteinExistence type="predicted"/>
<gene>
    <name evidence="1" type="ORF">EDC22_102328</name>
</gene>
<dbReference type="PANTHER" id="PTHR39327">
    <property type="match status" value="1"/>
</dbReference>
<evidence type="ECO:0000313" key="1">
    <source>
        <dbReference type="EMBL" id="TCT12643.1"/>
    </source>
</evidence>
<dbReference type="AlphaFoldDB" id="A0A4V2UZV0"/>
<comment type="caution">
    <text evidence="1">The sequence shown here is derived from an EMBL/GenBank/DDBJ whole genome shotgun (WGS) entry which is preliminary data.</text>
</comment>
<dbReference type="PANTHER" id="PTHR39327:SF1">
    <property type="entry name" value="BLR5470 PROTEIN"/>
    <property type="match status" value="1"/>
</dbReference>
<dbReference type="Gene3D" id="3.10.620.30">
    <property type="match status" value="1"/>
</dbReference>
<dbReference type="Proteomes" id="UP000295678">
    <property type="component" value="Unassembled WGS sequence"/>
</dbReference>
<reference evidence="1 2" key="1">
    <citation type="submission" date="2019-03" db="EMBL/GenBank/DDBJ databases">
        <title>Genomic Encyclopedia of Type Strains, Phase IV (KMG-IV): sequencing the most valuable type-strain genomes for metagenomic binning, comparative biology and taxonomic classification.</title>
        <authorList>
            <person name="Goeker M."/>
        </authorList>
    </citation>
    <scope>NUCLEOTIDE SEQUENCE [LARGE SCALE GENOMIC DNA]</scope>
    <source>
        <strain evidence="1 2">DSM 19345</strain>
    </source>
</reference>
<keyword evidence="2" id="KW-1185">Reference proteome</keyword>